<evidence type="ECO:0000313" key="3">
    <source>
        <dbReference type="EMBL" id="KZO96170.1"/>
    </source>
</evidence>
<organism evidence="3 4">
    <name type="scientific">Calocera viscosa (strain TUFC12733)</name>
    <dbReference type="NCBI Taxonomy" id="1330018"/>
    <lineage>
        <taxon>Eukaryota</taxon>
        <taxon>Fungi</taxon>
        <taxon>Dikarya</taxon>
        <taxon>Basidiomycota</taxon>
        <taxon>Agaricomycotina</taxon>
        <taxon>Dacrymycetes</taxon>
        <taxon>Dacrymycetales</taxon>
        <taxon>Dacrymycetaceae</taxon>
        <taxon>Calocera</taxon>
    </lineage>
</organism>
<evidence type="ECO:0000256" key="1">
    <source>
        <dbReference type="SAM" id="MobiDB-lite"/>
    </source>
</evidence>
<feature type="transmembrane region" description="Helical" evidence="2">
    <location>
        <begin position="43"/>
        <end position="60"/>
    </location>
</feature>
<evidence type="ECO:0000256" key="2">
    <source>
        <dbReference type="SAM" id="Phobius"/>
    </source>
</evidence>
<protein>
    <submittedName>
        <fullName evidence="3">Uncharacterized protein</fullName>
    </submittedName>
</protein>
<keyword evidence="4" id="KW-1185">Reference proteome</keyword>
<accession>A0A167LYS8</accession>
<proteinExistence type="predicted"/>
<gene>
    <name evidence="3" type="ORF">CALVIDRAFT_136494</name>
</gene>
<dbReference type="AlphaFoldDB" id="A0A167LYS8"/>
<sequence length="249" mass="26837">MSSPASPIPDSTSKAPSQANAVLIGVCTFACHLYAITPTLFRLGIVALLLIVGALWRFHVRRARAQVHPEAAADTCETPAVTADTRGWHWLRAHDWNILDAQVPSQHQVSRAPTELEWRPVGPNRVAARLVPVVHHLGQPTHRVSGQGETGREQRDRASILEQASTVRNGVIRAQEEHEQPPRYLDAGKDTRLAVEMARVSGSTASNSGGALPPAYEVVEPGGQVQESADDEQLGNGRSDNGAEAENPS</sequence>
<name>A0A167LYS8_CALVF</name>
<keyword evidence="2" id="KW-0472">Membrane</keyword>
<feature type="compositionally biased region" description="Basic and acidic residues" evidence="1">
    <location>
        <begin position="174"/>
        <end position="186"/>
    </location>
</feature>
<evidence type="ECO:0000313" key="4">
    <source>
        <dbReference type="Proteomes" id="UP000076738"/>
    </source>
</evidence>
<keyword evidence="2" id="KW-1133">Transmembrane helix</keyword>
<feature type="region of interest" description="Disordered" evidence="1">
    <location>
        <begin position="161"/>
        <end position="186"/>
    </location>
</feature>
<reference evidence="3 4" key="1">
    <citation type="journal article" date="2016" name="Mol. Biol. Evol.">
        <title>Comparative Genomics of Early-Diverging Mushroom-Forming Fungi Provides Insights into the Origins of Lignocellulose Decay Capabilities.</title>
        <authorList>
            <person name="Nagy L.G."/>
            <person name="Riley R."/>
            <person name="Tritt A."/>
            <person name="Adam C."/>
            <person name="Daum C."/>
            <person name="Floudas D."/>
            <person name="Sun H."/>
            <person name="Yadav J.S."/>
            <person name="Pangilinan J."/>
            <person name="Larsson K.H."/>
            <person name="Matsuura K."/>
            <person name="Barry K."/>
            <person name="Labutti K."/>
            <person name="Kuo R."/>
            <person name="Ohm R.A."/>
            <person name="Bhattacharya S.S."/>
            <person name="Shirouzu T."/>
            <person name="Yoshinaga Y."/>
            <person name="Martin F.M."/>
            <person name="Grigoriev I.V."/>
            <person name="Hibbett D.S."/>
        </authorList>
    </citation>
    <scope>NUCLEOTIDE SEQUENCE [LARGE SCALE GENOMIC DNA]</scope>
    <source>
        <strain evidence="3 4">TUFC12733</strain>
    </source>
</reference>
<dbReference type="EMBL" id="KV417285">
    <property type="protein sequence ID" value="KZO96170.1"/>
    <property type="molecule type" value="Genomic_DNA"/>
</dbReference>
<dbReference type="Proteomes" id="UP000076738">
    <property type="component" value="Unassembled WGS sequence"/>
</dbReference>
<keyword evidence="2" id="KW-0812">Transmembrane</keyword>
<feature type="region of interest" description="Disordered" evidence="1">
    <location>
        <begin position="201"/>
        <end position="249"/>
    </location>
</feature>
<dbReference type="OrthoDB" id="10588965at2759"/>